<proteinExistence type="predicted"/>
<sequence>MSHDKPINPQIQSLTNDVWFNPDNQGLNIREYYAGLALQGLKSNPNLSNNTPAFIAEQCVKLADALIIELQKPFKPNAD</sequence>
<reference evidence="1 3" key="1">
    <citation type="submission" date="2017-01" db="EMBL/GenBank/DDBJ databases">
        <authorList>
            <person name="Varghese N."/>
            <person name="Submissions S."/>
        </authorList>
    </citation>
    <scope>NUCLEOTIDE SEQUENCE [LARGE SCALE GENOMIC DNA]</scope>
    <source>
        <strain evidence="1 3">ATCC 27950</strain>
    </source>
</reference>
<reference evidence="2 4" key="2">
    <citation type="submission" date="2018-06" db="EMBL/GenBank/DDBJ databases">
        <authorList>
            <consortium name="Pathogen Informatics"/>
            <person name="Doyle S."/>
        </authorList>
    </citation>
    <scope>NUCLEOTIDE SEQUENCE [LARGE SCALE GENOMIC DNA]</scope>
    <source>
        <strain evidence="2 4">NCTC13560</strain>
    </source>
</reference>
<dbReference type="AlphaFoldDB" id="A0A381FHF1"/>
<dbReference type="OrthoDB" id="1274167at2"/>
<dbReference type="Proteomes" id="UP000255231">
    <property type="component" value="Unassembled WGS sequence"/>
</dbReference>
<dbReference type="EMBL" id="FTMF01000004">
    <property type="protein sequence ID" value="SIQ36582.1"/>
    <property type="molecule type" value="Genomic_DNA"/>
</dbReference>
<dbReference type="KEGG" id="cil:EG358_13690"/>
<evidence type="ECO:0000313" key="3">
    <source>
        <dbReference type="Proteomes" id="UP000185725"/>
    </source>
</evidence>
<dbReference type="EMBL" id="UFVS01000001">
    <property type="protein sequence ID" value="SUX45954.1"/>
    <property type="molecule type" value="Genomic_DNA"/>
</dbReference>
<accession>A0A381FHF1</accession>
<keyword evidence="3" id="KW-1185">Reference proteome</keyword>
<evidence type="ECO:0000313" key="2">
    <source>
        <dbReference type="EMBL" id="SUX45954.1"/>
    </source>
</evidence>
<organism evidence="2 4">
    <name type="scientific">Chryseobacterium indoltheticum</name>
    <dbReference type="NCBI Taxonomy" id="254"/>
    <lineage>
        <taxon>Bacteria</taxon>
        <taxon>Pseudomonadati</taxon>
        <taxon>Bacteroidota</taxon>
        <taxon>Flavobacteriia</taxon>
        <taxon>Flavobacteriales</taxon>
        <taxon>Weeksellaceae</taxon>
        <taxon>Chryseobacterium group</taxon>
        <taxon>Chryseobacterium</taxon>
    </lineage>
</organism>
<evidence type="ECO:0000313" key="1">
    <source>
        <dbReference type="EMBL" id="SIQ36582.1"/>
    </source>
</evidence>
<dbReference type="RefSeq" id="WP_076559822.1">
    <property type="nucleotide sequence ID" value="NZ_CP033929.1"/>
</dbReference>
<protein>
    <submittedName>
        <fullName evidence="2">Uncharacterized protein</fullName>
    </submittedName>
</protein>
<gene>
    <name evidence="2" type="ORF">NCTC13560_03385</name>
    <name evidence="1" type="ORF">SAMN05421682_104232</name>
</gene>
<name>A0A381FHF1_9FLAO</name>
<dbReference type="Proteomes" id="UP000185725">
    <property type="component" value="Unassembled WGS sequence"/>
</dbReference>
<dbReference type="GeneID" id="303674759"/>
<evidence type="ECO:0000313" key="4">
    <source>
        <dbReference type="Proteomes" id="UP000255231"/>
    </source>
</evidence>